<proteinExistence type="inferred from homology"/>
<feature type="domain" description="Beta-lactamase-related" evidence="3">
    <location>
        <begin position="5"/>
        <end position="307"/>
    </location>
</feature>
<dbReference type="Gene3D" id="3.40.710.10">
    <property type="entry name" value="DD-peptidase/beta-lactamase superfamily"/>
    <property type="match status" value="1"/>
</dbReference>
<evidence type="ECO:0000259" key="3">
    <source>
        <dbReference type="Pfam" id="PF00144"/>
    </source>
</evidence>
<keyword evidence="5" id="KW-1185">Reference proteome</keyword>
<reference evidence="4 5" key="1">
    <citation type="journal article" date="2018" name="Mycol. Prog.">
        <title>Coniella lustricola, a new species from submerged detritus.</title>
        <authorList>
            <person name="Raudabaugh D.B."/>
            <person name="Iturriaga T."/>
            <person name="Carver A."/>
            <person name="Mondo S."/>
            <person name="Pangilinan J."/>
            <person name="Lipzen A."/>
            <person name="He G."/>
            <person name="Amirebrahimi M."/>
            <person name="Grigoriev I.V."/>
            <person name="Miller A.N."/>
        </authorList>
    </citation>
    <scope>NUCLEOTIDE SEQUENCE [LARGE SCALE GENOMIC DNA]</scope>
    <source>
        <strain evidence="4 5">B22-T-1</strain>
    </source>
</reference>
<dbReference type="OrthoDB" id="428260at2759"/>
<dbReference type="InterPro" id="IPR012338">
    <property type="entry name" value="Beta-lactam/transpept-like"/>
</dbReference>
<organism evidence="4 5">
    <name type="scientific">Coniella lustricola</name>
    <dbReference type="NCBI Taxonomy" id="2025994"/>
    <lineage>
        <taxon>Eukaryota</taxon>
        <taxon>Fungi</taxon>
        <taxon>Dikarya</taxon>
        <taxon>Ascomycota</taxon>
        <taxon>Pezizomycotina</taxon>
        <taxon>Sordariomycetes</taxon>
        <taxon>Sordariomycetidae</taxon>
        <taxon>Diaporthales</taxon>
        <taxon>Schizoparmaceae</taxon>
        <taxon>Coniella</taxon>
    </lineage>
</organism>
<evidence type="ECO:0000313" key="4">
    <source>
        <dbReference type="EMBL" id="PSR93646.1"/>
    </source>
</evidence>
<keyword evidence="2" id="KW-0378">Hydrolase</keyword>
<dbReference type="InParanoid" id="A0A2T3ADQ2"/>
<dbReference type="InterPro" id="IPR001466">
    <property type="entry name" value="Beta-lactam-related"/>
</dbReference>
<dbReference type="EMBL" id="KZ678405">
    <property type="protein sequence ID" value="PSR93646.1"/>
    <property type="molecule type" value="Genomic_DNA"/>
</dbReference>
<dbReference type="Proteomes" id="UP000241462">
    <property type="component" value="Unassembled WGS sequence"/>
</dbReference>
<name>A0A2T3ADQ2_9PEZI</name>
<dbReference type="PANTHER" id="PTHR43283">
    <property type="entry name" value="BETA-LACTAMASE-RELATED"/>
    <property type="match status" value="1"/>
</dbReference>
<dbReference type="GO" id="GO:0016787">
    <property type="term" value="F:hydrolase activity"/>
    <property type="evidence" value="ECO:0007669"/>
    <property type="project" value="UniProtKB-KW"/>
</dbReference>
<gene>
    <name evidence="4" type="ORF">BD289DRAFT_174330</name>
</gene>
<evidence type="ECO:0000256" key="1">
    <source>
        <dbReference type="ARBA" id="ARBA00009009"/>
    </source>
</evidence>
<protein>
    <submittedName>
        <fullName evidence="4">Beta-lactamase/transpeptidase-like protein</fullName>
    </submittedName>
</protein>
<sequence length="398" mass="43734">MAAAFEERIQRLVDDKKIPNAIFYATDVSGSYAYHSAFGHASFEPDAKPLTRDHYMWAASCTKLLTSISIMQLVEQGRLGLDDAVYEVLPELADVKIITKAEPEPEYKTAQNKMTYRHLLTHTSGLGYDFVHPTLTAWRQTNQRAPGNPKPVPEHFRIPLLFEPGTAWLYGCGLDWAGLAVERLAGSTLAEYIDKNISRAVGAEPNSITFFPLRVPDAQLAVMAQRRENDTYEAGNQGSQDPSKSEFCYGGQGTWIRGDGYLKVLQSLLADDEKLLKRETAAELLRPQLDEATKKSLQDTVSGRPLFQRLVGRGSDPASLNHCLCGAVDGDGKPGWRRKGAVMWGGAPNLTWVLDREEGFCALQGAQLLPAGDAVYTDVAIDFEKSIKEQKAAAGLGS</sequence>
<dbReference type="AlphaFoldDB" id="A0A2T3ADQ2"/>
<comment type="similarity">
    <text evidence="1">Belongs to the class-A beta-lactamase family.</text>
</comment>
<dbReference type="InterPro" id="IPR050789">
    <property type="entry name" value="Diverse_Enzym_Activities"/>
</dbReference>
<dbReference type="STRING" id="2025994.A0A2T3ADQ2"/>
<evidence type="ECO:0000256" key="2">
    <source>
        <dbReference type="ARBA" id="ARBA00022801"/>
    </source>
</evidence>
<evidence type="ECO:0000313" key="5">
    <source>
        <dbReference type="Proteomes" id="UP000241462"/>
    </source>
</evidence>
<dbReference type="PANTHER" id="PTHR43283:SF17">
    <property type="entry name" value="(LOVD), PUTATIVE (AFU_ORTHOLOGUE AFUA_5G00920)-RELATED"/>
    <property type="match status" value="1"/>
</dbReference>
<accession>A0A2T3ADQ2</accession>
<dbReference type="Pfam" id="PF00144">
    <property type="entry name" value="Beta-lactamase"/>
    <property type="match status" value="1"/>
</dbReference>
<dbReference type="SUPFAM" id="SSF56601">
    <property type="entry name" value="beta-lactamase/transpeptidase-like"/>
    <property type="match status" value="1"/>
</dbReference>